<evidence type="ECO:0000259" key="1">
    <source>
        <dbReference type="Pfam" id="PF01814"/>
    </source>
</evidence>
<accession>A0A1D8ILU5</accession>
<name>A0A1D8ILU5_9GAMM</name>
<evidence type="ECO:0000313" key="5">
    <source>
        <dbReference type="Proteomes" id="UP000095401"/>
    </source>
</evidence>
<dbReference type="Proteomes" id="UP000095401">
    <property type="component" value="Chromosome"/>
</dbReference>
<dbReference type="InterPro" id="IPR015392">
    <property type="entry name" value="TehB/YeaR-like_dom"/>
</dbReference>
<evidence type="ECO:0008006" key="6">
    <source>
        <dbReference type="Google" id="ProtNLM"/>
    </source>
</evidence>
<protein>
    <recommendedName>
        <fullName evidence="6">Hemerythrin-like domain-containing protein</fullName>
    </recommendedName>
</protein>
<dbReference type="SUPFAM" id="SSF51197">
    <property type="entry name" value="Clavaminate synthase-like"/>
    <property type="match status" value="1"/>
</dbReference>
<dbReference type="Pfam" id="PF10006">
    <property type="entry name" value="DUF2249"/>
    <property type="match status" value="1"/>
</dbReference>
<dbReference type="InterPro" id="IPR018720">
    <property type="entry name" value="DUF2249"/>
</dbReference>
<gene>
    <name evidence="4" type="ORF">BI364_05060</name>
</gene>
<feature type="domain" description="TehB/YeaR-like" evidence="2">
    <location>
        <begin position="27"/>
        <end position="102"/>
    </location>
</feature>
<reference evidence="5" key="1">
    <citation type="submission" date="2016-09" db="EMBL/GenBank/DDBJ databases">
        <title>Acidihalobacter prosperus F5.</title>
        <authorList>
            <person name="Khaleque H.N."/>
            <person name="Ramsay J.P."/>
            <person name="Kaksonen A.H."/>
            <person name="Boxall N.J."/>
            <person name="Watkin E.L.J."/>
        </authorList>
    </citation>
    <scope>NUCLEOTIDE SEQUENCE [LARGE SCALE GENOMIC DNA]</scope>
    <source>
        <strain evidence="5">F5</strain>
    </source>
</reference>
<organism evidence="4 5">
    <name type="scientific">Acidihalobacter yilgarnensis</name>
    <dbReference type="NCBI Taxonomy" id="2819280"/>
    <lineage>
        <taxon>Bacteria</taxon>
        <taxon>Pseudomonadati</taxon>
        <taxon>Pseudomonadota</taxon>
        <taxon>Gammaproteobacteria</taxon>
        <taxon>Chromatiales</taxon>
        <taxon>Ectothiorhodospiraceae</taxon>
        <taxon>Acidihalobacter</taxon>
    </lineage>
</organism>
<evidence type="ECO:0000313" key="4">
    <source>
        <dbReference type="EMBL" id="AOU97435.1"/>
    </source>
</evidence>
<evidence type="ECO:0000259" key="3">
    <source>
        <dbReference type="Pfam" id="PF10006"/>
    </source>
</evidence>
<dbReference type="Gene3D" id="2.60.120.10">
    <property type="entry name" value="Jelly Rolls"/>
    <property type="match status" value="1"/>
</dbReference>
<dbReference type="Pfam" id="PF09313">
    <property type="entry name" value="TehB-like"/>
    <property type="match status" value="1"/>
</dbReference>
<dbReference type="Gene3D" id="1.20.120.520">
    <property type="entry name" value="nmb1532 protein domain like"/>
    <property type="match status" value="1"/>
</dbReference>
<dbReference type="EMBL" id="CP017415">
    <property type="protein sequence ID" value="AOU97435.1"/>
    <property type="molecule type" value="Genomic_DNA"/>
</dbReference>
<dbReference type="Pfam" id="PF01814">
    <property type="entry name" value="Hemerythrin"/>
    <property type="match status" value="1"/>
</dbReference>
<keyword evidence="5" id="KW-1185">Reference proteome</keyword>
<sequence length="335" mass="38307">MNVPENQAHCVRKPALLLPAGYESFNRTPDFDRYTMPPGLAESHRTTRGVWAEIVIEHGNLRYEWLDGSGEHWQLAAGEIGVIPADLPHRVEPMSDDTRFYLRLYREARLQGDRASASCKALRYPLDLRQFPRPLREHELFAAFDALSPGQSLSFVDDRDTRALLEHFAASRRHRFLWLPQANTIGRWAVCLYRREPLSSPRVGEVLQADHARIDELLDIATEQMAAGQRGGESLDDLIWGLRRHIRFEEQRFFPLFLSCGGAEPPIRVMLAEHGAIETYLCRLENAPEDAKALAELRQLLGQHNFKEEGVLYPMLNAYLEGRDEPLVEDLFASL</sequence>
<dbReference type="InterPro" id="IPR014710">
    <property type="entry name" value="RmlC-like_jellyroll"/>
</dbReference>
<dbReference type="AlphaFoldDB" id="A0A1D8ILU5"/>
<proteinExistence type="predicted"/>
<evidence type="ECO:0000259" key="2">
    <source>
        <dbReference type="Pfam" id="PF09313"/>
    </source>
</evidence>
<dbReference type="KEGG" id="aprs:BI364_05060"/>
<feature type="domain" description="DUF2249" evidence="3">
    <location>
        <begin position="126"/>
        <end position="190"/>
    </location>
</feature>
<feature type="domain" description="Hemerythrin-like" evidence="1">
    <location>
        <begin position="205"/>
        <end position="316"/>
    </location>
</feature>
<dbReference type="RefSeq" id="WP_070077820.1">
    <property type="nucleotide sequence ID" value="NZ_CP017415.1"/>
</dbReference>
<dbReference type="InterPro" id="IPR012312">
    <property type="entry name" value="Hemerythrin-like"/>
</dbReference>